<feature type="region of interest" description="Disordered" evidence="2">
    <location>
        <begin position="447"/>
        <end position="466"/>
    </location>
</feature>
<feature type="compositionally biased region" description="Acidic residues" evidence="2">
    <location>
        <begin position="447"/>
        <end position="464"/>
    </location>
</feature>
<feature type="compositionally biased region" description="Basic and acidic residues" evidence="2">
    <location>
        <begin position="355"/>
        <end position="367"/>
    </location>
</feature>
<dbReference type="AlphaFoldDB" id="A0A2Z6REJ6"/>
<dbReference type="InterPro" id="IPR014756">
    <property type="entry name" value="Ig_E-set"/>
</dbReference>
<dbReference type="CDD" id="cd02859">
    <property type="entry name" value="E_set_AMPKbeta_like_N"/>
    <property type="match status" value="1"/>
</dbReference>
<feature type="compositionally biased region" description="Basic and acidic residues" evidence="2">
    <location>
        <begin position="631"/>
        <end position="646"/>
    </location>
</feature>
<feature type="region of interest" description="Disordered" evidence="2">
    <location>
        <begin position="631"/>
        <end position="741"/>
    </location>
</feature>
<keyword evidence="1" id="KW-0175">Coiled coil</keyword>
<feature type="region of interest" description="Disordered" evidence="2">
    <location>
        <begin position="322"/>
        <end position="434"/>
    </location>
</feature>
<feature type="region of interest" description="Disordered" evidence="2">
    <location>
        <begin position="234"/>
        <end position="274"/>
    </location>
</feature>
<feature type="compositionally biased region" description="Acidic residues" evidence="2">
    <location>
        <begin position="679"/>
        <end position="727"/>
    </location>
</feature>
<proteinExistence type="predicted"/>
<feature type="compositionally biased region" description="Basic and acidic residues" evidence="2">
    <location>
        <begin position="236"/>
        <end position="250"/>
    </location>
</feature>
<accession>A0A2Z6REJ6</accession>
<dbReference type="EMBL" id="BEXD01000890">
    <property type="protein sequence ID" value="GBB90908.1"/>
    <property type="molecule type" value="Genomic_DNA"/>
</dbReference>
<dbReference type="Gene3D" id="2.60.40.10">
    <property type="entry name" value="Immunoglobulins"/>
    <property type="match status" value="1"/>
</dbReference>
<feature type="compositionally biased region" description="Polar residues" evidence="2">
    <location>
        <begin position="652"/>
        <end position="669"/>
    </location>
</feature>
<feature type="compositionally biased region" description="Basic and acidic residues" evidence="2">
    <location>
        <begin position="403"/>
        <end position="415"/>
    </location>
</feature>
<evidence type="ECO:0000313" key="4">
    <source>
        <dbReference type="EMBL" id="GBB90908.1"/>
    </source>
</evidence>
<feature type="compositionally biased region" description="Basic and acidic residues" evidence="2">
    <location>
        <begin position="1000"/>
        <end position="1009"/>
    </location>
</feature>
<gene>
    <name evidence="4" type="ORF">RclHR1_00180046</name>
</gene>
<feature type="coiled-coil region" evidence="1">
    <location>
        <begin position="121"/>
        <end position="178"/>
    </location>
</feature>
<feature type="compositionally biased region" description="Basic and acidic residues" evidence="2">
    <location>
        <begin position="331"/>
        <end position="344"/>
    </location>
</feature>
<dbReference type="InterPro" id="IPR032640">
    <property type="entry name" value="AMPK1_CBM"/>
</dbReference>
<sequence length="1059" mass="120588">MPSVDNSQQNSNQLHLKYQPPSLVQTSFSWSQWGSHACIAGSFDPPKPFWGPIEMSKNENNTFDVTLDLIPNKKYYYKFVIDGQWVLDNTKPSCPDEHGNYNNVIEVELPSPPPLPSEEQNVDEEQKIEILESEVSQKEHHENQVVDEDQELHRQNLKEQVEADIQKEQHQHKEIHHEKEQVLSGIKTEQHEDTNDKKEHYKHHDDQVPVTTDDQKVQHLHDDDRIMHQHVVTSDNQEKAEQIEEVHDESTVTEEITESENKETEQAEELTVTEEITEEIAESEDKETEQIEEVHVVSTVTEEITESENKETEQIEELHVVSTVTEEITESEDKKTEQIEEGHVESTITEEITESENKETEQAEELHVVSTVTEEITESEDKKTEQIEEGHVESTITEEITESENKETEQAEELHVVSTVTEEITASEDKETEQIEEVHVELTVTEEVTEEITESEDKEPEQIVDESTVTEVGAVQTEQSRDNSVITEESLIPGIETISSVSVAKEITFEENLSAETVANNESIIEKTPDVVIDDETSKESQYTSSTSHDDSMNPVISTIEKDVNIIDEVTKEEMTSSNQDGGITSTDSEISDVNVEGLSNEFKVHGDISEQSAVVEDDSINESKVTEFVKEKPSINEKHEQDITNKDILISDTTTNVDSELESGTYSTDAKMPTPDVNYEETYDEPELDPIDENEDDNYDDDNYDDDNYDDDYDDDNYDDGYYNEDDNGKGDNKNENNNNEYLNYEDISKETCSEGVSPEAIKEVILNHTWAKDESIDETIPSAWLEPYESTAYVWSEDTQAEWLGISDKELEQKQVTSAWTSSEENIETHKSELIIRETYSNDDEIKSHEISSTSLVEETVTEQIVISSSTIVNENPEEVKVVVAEPPSVQYEKPESSATADEEVSPANDQDVINADVLKDKLKLIEKQENFEEPVNIPASNISGQRKMFPISPNASSPGESTRNADMYTHTFVATNTSREIVTQTKETRSTKSKNKPPREITSRDVLNKDPKFVKQHDNLEKLDFSIVYLIEEINDDINDDIRWANLFFFFVDILG</sequence>
<evidence type="ECO:0000313" key="5">
    <source>
        <dbReference type="Proteomes" id="UP000247702"/>
    </source>
</evidence>
<keyword evidence="5" id="KW-1185">Reference proteome</keyword>
<dbReference type="Pfam" id="PF16561">
    <property type="entry name" value="AMPK1_CBM"/>
    <property type="match status" value="1"/>
</dbReference>
<feature type="region of interest" description="Disordered" evidence="2">
    <location>
        <begin position="573"/>
        <end position="595"/>
    </location>
</feature>
<dbReference type="SUPFAM" id="SSF81296">
    <property type="entry name" value="E set domains"/>
    <property type="match status" value="1"/>
</dbReference>
<name>A0A2Z6REJ6_9GLOM</name>
<evidence type="ECO:0000256" key="1">
    <source>
        <dbReference type="SAM" id="Coils"/>
    </source>
</evidence>
<protein>
    <recommendedName>
        <fullName evidence="3">AMP-activated protein kinase glycogen-binding domain-containing protein</fullName>
    </recommendedName>
</protein>
<feature type="compositionally biased region" description="Polar residues" evidence="2">
    <location>
        <begin position="576"/>
        <end position="589"/>
    </location>
</feature>
<evidence type="ECO:0000256" key="2">
    <source>
        <dbReference type="SAM" id="MobiDB-lite"/>
    </source>
</evidence>
<feature type="domain" description="AMP-activated protein kinase glycogen-binding" evidence="3">
    <location>
        <begin position="24"/>
        <end position="108"/>
    </location>
</feature>
<feature type="region of interest" description="Disordered" evidence="2">
    <location>
        <begin position="189"/>
        <end position="216"/>
    </location>
</feature>
<reference evidence="4 5" key="1">
    <citation type="submission" date="2017-11" db="EMBL/GenBank/DDBJ databases">
        <title>The genome of Rhizophagus clarus HR1 reveals common genetic basis of auxotrophy among arbuscular mycorrhizal fungi.</title>
        <authorList>
            <person name="Kobayashi Y."/>
        </authorList>
    </citation>
    <scope>NUCLEOTIDE SEQUENCE [LARGE SCALE GENOMIC DNA]</scope>
    <source>
        <strain evidence="4 5">HR1</strain>
    </source>
</reference>
<dbReference type="STRING" id="94130.A0A2Z6REJ6"/>
<feature type="region of interest" description="Disordered" evidence="2">
    <location>
        <begin position="987"/>
        <end position="1009"/>
    </location>
</feature>
<feature type="compositionally biased region" description="Basic and acidic residues" evidence="2">
    <location>
        <begin position="379"/>
        <end position="392"/>
    </location>
</feature>
<evidence type="ECO:0000259" key="3">
    <source>
        <dbReference type="Pfam" id="PF16561"/>
    </source>
</evidence>
<dbReference type="InterPro" id="IPR013783">
    <property type="entry name" value="Ig-like_fold"/>
</dbReference>
<comment type="caution">
    <text evidence="4">The sequence shown here is derived from an EMBL/GenBank/DDBJ whole genome shotgun (WGS) entry which is preliminary data.</text>
</comment>
<feature type="region of interest" description="Disordered" evidence="2">
    <location>
        <begin position="529"/>
        <end position="556"/>
    </location>
</feature>
<dbReference type="Proteomes" id="UP000247702">
    <property type="component" value="Unassembled WGS sequence"/>
</dbReference>
<organism evidence="4 5">
    <name type="scientific">Rhizophagus clarus</name>
    <dbReference type="NCBI Taxonomy" id="94130"/>
    <lineage>
        <taxon>Eukaryota</taxon>
        <taxon>Fungi</taxon>
        <taxon>Fungi incertae sedis</taxon>
        <taxon>Mucoromycota</taxon>
        <taxon>Glomeromycotina</taxon>
        <taxon>Glomeromycetes</taxon>
        <taxon>Glomerales</taxon>
        <taxon>Glomeraceae</taxon>
        <taxon>Rhizophagus</taxon>
    </lineage>
</organism>